<gene>
    <name evidence="2" type="primary">CD164</name>
</gene>
<dbReference type="RefSeq" id="XP_045150441.1">
    <property type="nucleotide sequence ID" value="XM_045294506.1"/>
</dbReference>
<organism evidence="1 2">
    <name type="scientific">Echinops telfairi</name>
    <name type="common">Lesser hedgehog tenrec</name>
    <dbReference type="NCBI Taxonomy" id="9371"/>
    <lineage>
        <taxon>Eukaryota</taxon>
        <taxon>Metazoa</taxon>
        <taxon>Chordata</taxon>
        <taxon>Craniata</taxon>
        <taxon>Vertebrata</taxon>
        <taxon>Euteleostomi</taxon>
        <taxon>Mammalia</taxon>
        <taxon>Eutheria</taxon>
        <taxon>Afrotheria</taxon>
        <taxon>Tenrecidae</taxon>
        <taxon>Tenrecinae</taxon>
        <taxon>Echinops</taxon>
    </lineage>
</organism>
<sequence>MIDDSCESQHSCVSCFNVSLVRSTCFWIECKDAKKSYCSSNSSVSDCQVVNKTELCSVPTPLPTNSTAKPTTQPSPTSAHTAVPTTDLTNTTVTPTSQPGRKSTFDAASFIGGIVLILGVQAVVFFLYKFCKSKERNYHTL</sequence>
<proteinExistence type="predicted"/>
<protein>
    <submittedName>
        <fullName evidence="2">Sialomucin core protein 24</fullName>
    </submittedName>
</protein>
<name>A0AC55DFB2_ECHTE</name>
<accession>A0AC55DFB2</accession>
<reference evidence="2" key="1">
    <citation type="submission" date="2025-08" db="UniProtKB">
        <authorList>
            <consortium name="RefSeq"/>
        </authorList>
    </citation>
    <scope>IDENTIFICATION</scope>
</reference>
<keyword evidence="1" id="KW-1185">Reference proteome</keyword>
<dbReference type="Proteomes" id="UP000694863">
    <property type="component" value="Unplaced"/>
</dbReference>
<evidence type="ECO:0000313" key="1">
    <source>
        <dbReference type="Proteomes" id="UP000694863"/>
    </source>
</evidence>
<evidence type="ECO:0000313" key="2">
    <source>
        <dbReference type="RefSeq" id="XP_045150441.1"/>
    </source>
</evidence>